<dbReference type="InterPro" id="IPR038472">
    <property type="entry name" value="DndE_sf"/>
</dbReference>
<organism evidence="1 2">
    <name type="scientific">Paenibacillus roseopurpureus</name>
    <dbReference type="NCBI Taxonomy" id="2918901"/>
    <lineage>
        <taxon>Bacteria</taxon>
        <taxon>Bacillati</taxon>
        <taxon>Bacillota</taxon>
        <taxon>Bacilli</taxon>
        <taxon>Bacillales</taxon>
        <taxon>Paenibacillaceae</taxon>
        <taxon>Paenibacillus</taxon>
    </lineage>
</organism>
<dbReference type="EMBL" id="CP130319">
    <property type="protein sequence ID" value="WNR45134.1"/>
    <property type="molecule type" value="Genomic_DNA"/>
</dbReference>
<dbReference type="REBASE" id="764624">
    <property type="entry name" value="M.Psp1832DndEP"/>
</dbReference>
<dbReference type="InterPro" id="IPR014969">
    <property type="entry name" value="DNA_S_DndE"/>
</dbReference>
<sequence>MNFSLKTSKYTAEALKQLQSSTNITPNILIRYAVALSLKNSEPVSPAGKEALDGLALNRNTVTGEFDYIFHALIAQHLKREITDEEYFPGLFNAHLERGIRLLSGEYKMAKNSEGFFRALLSQ</sequence>
<dbReference type="AlphaFoldDB" id="A0AA96LQ78"/>
<protein>
    <submittedName>
        <fullName evidence="1">DNA sulfur modification protein DndE</fullName>
    </submittedName>
</protein>
<keyword evidence="2" id="KW-1185">Reference proteome</keyword>
<proteinExistence type="predicted"/>
<dbReference type="KEGG" id="proo:MJB10_02995"/>
<dbReference type="Pfam" id="PF08870">
    <property type="entry name" value="DndE"/>
    <property type="match status" value="1"/>
</dbReference>
<name>A0AA96LQ78_9BACL</name>
<dbReference type="Gene3D" id="1.10.1220.160">
    <property type="entry name" value="DNA sulphur modification protein DndE"/>
    <property type="match status" value="1"/>
</dbReference>
<dbReference type="RefSeq" id="WP_314801629.1">
    <property type="nucleotide sequence ID" value="NZ_CP130319.1"/>
</dbReference>
<accession>A0AA96LQ78</accession>
<evidence type="ECO:0000313" key="2">
    <source>
        <dbReference type="Proteomes" id="UP001304650"/>
    </source>
</evidence>
<evidence type="ECO:0000313" key="1">
    <source>
        <dbReference type="EMBL" id="WNR45134.1"/>
    </source>
</evidence>
<reference evidence="1" key="1">
    <citation type="submission" date="2022-02" db="EMBL/GenBank/DDBJ databases">
        <title>Paenibacillus sp. MBLB1832 Whole Genome Shotgun Sequencing.</title>
        <authorList>
            <person name="Hwang C.Y."/>
            <person name="Cho E.-S."/>
            <person name="Seo M.-J."/>
        </authorList>
    </citation>
    <scope>NUCLEOTIDE SEQUENCE</scope>
    <source>
        <strain evidence="1">MBLB1832</strain>
    </source>
</reference>
<gene>
    <name evidence="1" type="primary">dndE</name>
    <name evidence="1" type="ORF">MJB10_02995</name>
</gene>
<dbReference type="NCBIfam" id="TIGR03184">
    <property type="entry name" value="DNA_S_dndE"/>
    <property type="match status" value="1"/>
</dbReference>
<dbReference type="Proteomes" id="UP001304650">
    <property type="component" value="Chromosome"/>
</dbReference>